<feature type="region of interest" description="Disordered" evidence="5">
    <location>
        <begin position="1"/>
        <end position="20"/>
    </location>
</feature>
<evidence type="ECO:0000259" key="6">
    <source>
        <dbReference type="Pfam" id="PF01248"/>
    </source>
</evidence>
<dbReference type="PRINTS" id="PR00972">
    <property type="entry name" value="RIBSOMALS12E"/>
</dbReference>
<dbReference type="SMR" id="A0A7S4PQG4"/>
<dbReference type="InterPro" id="IPR047860">
    <property type="entry name" value="Ribosomal_eS12_CS"/>
</dbReference>
<evidence type="ECO:0000256" key="2">
    <source>
        <dbReference type="ARBA" id="ARBA00022980"/>
    </source>
</evidence>
<dbReference type="PANTHER" id="PTHR11843">
    <property type="entry name" value="40S RIBOSOMAL PROTEIN S12"/>
    <property type="match status" value="1"/>
</dbReference>
<dbReference type="FunFam" id="3.30.1330.30:FF:000019">
    <property type="entry name" value="40S ribosomal protein S12"/>
    <property type="match status" value="1"/>
</dbReference>
<dbReference type="GO" id="GO:0005840">
    <property type="term" value="C:ribosome"/>
    <property type="evidence" value="ECO:0007669"/>
    <property type="project" value="UniProtKB-KW"/>
</dbReference>
<accession>A0A7S4PQG4</accession>
<dbReference type="InterPro" id="IPR004038">
    <property type="entry name" value="Ribosomal_eL8/eL30/eS12/Gad45"/>
</dbReference>
<reference evidence="7" key="1">
    <citation type="submission" date="2021-01" db="EMBL/GenBank/DDBJ databases">
        <authorList>
            <person name="Corre E."/>
            <person name="Pelletier E."/>
            <person name="Niang G."/>
            <person name="Scheremetjew M."/>
            <person name="Finn R."/>
            <person name="Kale V."/>
            <person name="Holt S."/>
            <person name="Cochrane G."/>
            <person name="Meng A."/>
            <person name="Brown T."/>
            <person name="Cohen L."/>
        </authorList>
    </citation>
    <scope>NUCLEOTIDE SEQUENCE</scope>
    <source>
        <strain evidence="7">CCMP 2712</strain>
    </source>
</reference>
<keyword evidence="3 4" id="KW-0687">Ribonucleoprotein</keyword>
<evidence type="ECO:0000313" key="7">
    <source>
        <dbReference type="EMBL" id="CAE2342017.1"/>
    </source>
</evidence>
<dbReference type="Gene3D" id="3.30.1330.30">
    <property type="match status" value="1"/>
</dbReference>
<evidence type="ECO:0000256" key="5">
    <source>
        <dbReference type="SAM" id="MobiDB-lite"/>
    </source>
</evidence>
<evidence type="ECO:0000256" key="4">
    <source>
        <dbReference type="RuleBase" id="RU000670"/>
    </source>
</evidence>
<dbReference type="AlphaFoldDB" id="A0A7S4PQG4"/>
<dbReference type="OMA" id="CAEHQIP"/>
<sequence>MADDEPVETEEQPQVPAEGGVMDLNSALKQALKKALIHDGVARGVREAVKALDRRQAHLCILAQDCDSAEYVRLVEALAQESGIKIVKVPDGKTLGEWVGLCKLDREGKPRKVVKCSCAVIKDWGEQSEAKNFLSEQLASS</sequence>
<dbReference type="Pfam" id="PF01248">
    <property type="entry name" value="Ribosomal_L7Ae"/>
    <property type="match status" value="1"/>
</dbReference>
<dbReference type="GO" id="GO:0003735">
    <property type="term" value="F:structural constituent of ribosome"/>
    <property type="evidence" value="ECO:0007669"/>
    <property type="project" value="InterPro"/>
</dbReference>
<feature type="domain" description="Ribosomal protein eL8/eL30/eS12/Gadd45" evidence="6">
    <location>
        <begin position="27"/>
        <end position="120"/>
    </location>
</feature>
<organism evidence="7">
    <name type="scientific">Guillardia theta</name>
    <name type="common">Cryptophyte</name>
    <name type="synonym">Cryptomonas phi</name>
    <dbReference type="NCBI Taxonomy" id="55529"/>
    <lineage>
        <taxon>Eukaryota</taxon>
        <taxon>Cryptophyceae</taxon>
        <taxon>Pyrenomonadales</taxon>
        <taxon>Geminigeraceae</taxon>
        <taxon>Guillardia</taxon>
    </lineage>
</organism>
<dbReference type="InterPro" id="IPR000530">
    <property type="entry name" value="Ribosomal_eS12"/>
</dbReference>
<comment type="similarity">
    <text evidence="1 4">Belongs to the eukaryotic ribosomal protein eS12 family.</text>
</comment>
<feature type="compositionally biased region" description="Acidic residues" evidence="5">
    <location>
        <begin position="1"/>
        <end position="11"/>
    </location>
</feature>
<evidence type="ECO:0000256" key="1">
    <source>
        <dbReference type="ARBA" id="ARBA00005824"/>
    </source>
</evidence>
<keyword evidence="2 4" id="KW-0689">Ribosomal protein</keyword>
<dbReference type="GO" id="GO:0006412">
    <property type="term" value="P:translation"/>
    <property type="evidence" value="ECO:0007669"/>
    <property type="project" value="InterPro"/>
</dbReference>
<dbReference type="SUPFAM" id="SSF55315">
    <property type="entry name" value="L30e-like"/>
    <property type="match status" value="1"/>
</dbReference>
<name>A0A7S4PQG4_GUITH</name>
<dbReference type="EMBL" id="HBKN01051314">
    <property type="protein sequence ID" value="CAE2342017.1"/>
    <property type="molecule type" value="Transcribed_RNA"/>
</dbReference>
<evidence type="ECO:0000256" key="3">
    <source>
        <dbReference type="ARBA" id="ARBA00023274"/>
    </source>
</evidence>
<dbReference type="PROSITE" id="PS01189">
    <property type="entry name" value="RIBOSOMAL_S12E"/>
    <property type="match status" value="1"/>
</dbReference>
<proteinExistence type="inferred from homology"/>
<dbReference type="InterPro" id="IPR029064">
    <property type="entry name" value="Ribosomal_eL30-like_sf"/>
</dbReference>
<protein>
    <recommendedName>
        <fullName evidence="4">40S ribosomal protein S12</fullName>
    </recommendedName>
</protein>
<gene>
    <name evidence="7" type="ORF">GTHE00462_LOCUS40013</name>
</gene>
<dbReference type="GO" id="GO:1990904">
    <property type="term" value="C:ribonucleoprotein complex"/>
    <property type="evidence" value="ECO:0007669"/>
    <property type="project" value="UniProtKB-KW"/>
</dbReference>